<dbReference type="HOGENOM" id="CLU_488230_0_0_5"/>
<reference evidence="1 2" key="1">
    <citation type="journal article" date="2012" name="Stand. Genomic Sci.">
        <title>Complete genome sequence of Liberibacter crescens BT-1.</title>
        <authorList>
            <person name="Leonard M.T."/>
            <person name="Fagen J.R."/>
            <person name="Davis-Richardson A.G."/>
            <person name="Davis M.J."/>
            <person name="Triplett E.W."/>
        </authorList>
    </citation>
    <scope>NUCLEOTIDE SEQUENCE [LARGE SCALE GENOMIC DNA]</scope>
    <source>
        <strain evidence="1 2">BT-1</strain>
    </source>
</reference>
<evidence type="ECO:0000313" key="2">
    <source>
        <dbReference type="Proteomes" id="UP000010799"/>
    </source>
</evidence>
<accession>L0EVR8</accession>
<dbReference type="PATRIC" id="fig|1215343.11.peg.798"/>
<dbReference type="AlphaFoldDB" id="L0EVR8"/>
<dbReference type="Proteomes" id="UP000010799">
    <property type="component" value="Chromosome"/>
</dbReference>
<evidence type="ECO:0000313" key="1">
    <source>
        <dbReference type="EMBL" id="AGA64768.1"/>
    </source>
</evidence>
<keyword evidence="2" id="KW-1185">Reference proteome</keyword>
<proteinExistence type="predicted"/>
<dbReference type="eggNOG" id="ENOG502ZD9H">
    <property type="taxonomic scope" value="Bacteria"/>
</dbReference>
<name>L0EVR8_LIBCB</name>
<gene>
    <name evidence="1" type="ordered locus">B488_07760</name>
</gene>
<dbReference type="EMBL" id="CP003789">
    <property type="protein sequence ID" value="AGA64768.1"/>
    <property type="molecule type" value="Genomic_DNA"/>
</dbReference>
<dbReference type="STRING" id="1215343.B488_07760"/>
<sequence length="543" mass="59998">MSFVRPWRLDSKNNRTNTVQTAFPVFFPAPMRGLVNSFANSPSEQGTASVLYNFWPGLKSIQIRGGCKKILSLDTSEAIVTAFPYKSGRTQKRFVATHHAIYDVSGTFPLSVKVKAVIIKTTSGHWSVFQHAMPEKNFLIAVNGCDPRLVYDGTTWTVNSPAILFPEKENMSSSRLLYGWLFKNRQWYVEAESMDAWYLPVRAIGGTARLFPLGGIMQQGGSLLAGFSWSMESGDGMSTLCGFLSTAGEIAVYAGHDPDSADGFSLKGLYHIPRPLGKNALVMCGNEVMIATAGGLMAMSQILQQGRKDIKACIPLSEPIAREWDRAVKEAPADWSLTLWAERNMLLVSFRRNSFLKETTLVMNLLNNSWSVFYNWPAQAYLVSDDNLFFGDYHGNFWMADTTGSDNGLPFTAVYLSGFQNISTPGQINRSSLAHLSLQTRIRPHIKLFACADNRISIPQFSKVNIEKTDKEVTSGLWNSSLWDSSLWDIPEIDPKPFLVRQNVHVCGRCLAVGCIVLSGGALKNNIEIGGATLMVEQGGLIA</sequence>
<organism evidence="1 2">
    <name type="scientific">Liberibacter crescens (strain BT-1)</name>
    <dbReference type="NCBI Taxonomy" id="1215343"/>
    <lineage>
        <taxon>Bacteria</taxon>
        <taxon>Pseudomonadati</taxon>
        <taxon>Pseudomonadota</taxon>
        <taxon>Alphaproteobacteria</taxon>
        <taxon>Hyphomicrobiales</taxon>
        <taxon>Rhizobiaceae</taxon>
        <taxon>Liberibacter</taxon>
    </lineage>
</organism>
<dbReference type="KEGG" id="lcc:B488_07760"/>
<dbReference type="RefSeq" id="WP_015273195.1">
    <property type="nucleotide sequence ID" value="NC_019907.1"/>
</dbReference>
<protein>
    <submittedName>
        <fullName evidence="1">Uncharacterized protein</fullName>
    </submittedName>
</protein>